<dbReference type="Proteomes" id="UP001249851">
    <property type="component" value="Unassembled WGS sequence"/>
</dbReference>
<organism evidence="2 3">
    <name type="scientific">Acropora cervicornis</name>
    <name type="common">Staghorn coral</name>
    <dbReference type="NCBI Taxonomy" id="6130"/>
    <lineage>
        <taxon>Eukaryota</taxon>
        <taxon>Metazoa</taxon>
        <taxon>Cnidaria</taxon>
        <taxon>Anthozoa</taxon>
        <taxon>Hexacorallia</taxon>
        <taxon>Scleractinia</taxon>
        <taxon>Astrocoeniina</taxon>
        <taxon>Acroporidae</taxon>
        <taxon>Acropora</taxon>
    </lineage>
</organism>
<comment type="caution">
    <text evidence="2">The sequence shown here is derived from an EMBL/GenBank/DDBJ whole genome shotgun (WGS) entry which is preliminary data.</text>
</comment>
<dbReference type="EMBL" id="JARQWQ010000014">
    <property type="protein sequence ID" value="KAK2567632.1"/>
    <property type="molecule type" value="Genomic_DNA"/>
</dbReference>
<reference evidence="2" key="1">
    <citation type="journal article" date="2023" name="G3 (Bethesda)">
        <title>Whole genome assembly and annotation of the endangered Caribbean coral Acropora cervicornis.</title>
        <authorList>
            <person name="Selwyn J.D."/>
            <person name="Vollmer S.V."/>
        </authorList>
    </citation>
    <scope>NUCLEOTIDE SEQUENCE</scope>
    <source>
        <strain evidence="2">K2</strain>
    </source>
</reference>
<proteinExistence type="predicted"/>
<reference evidence="2" key="2">
    <citation type="journal article" date="2023" name="Science">
        <title>Genomic signatures of disease resistance in endangered staghorn corals.</title>
        <authorList>
            <person name="Vollmer S.V."/>
            <person name="Selwyn J.D."/>
            <person name="Despard B.A."/>
            <person name="Roesel C.L."/>
        </authorList>
    </citation>
    <scope>NUCLEOTIDE SEQUENCE</scope>
    <source>
        <strain evidence="2">K2</strain>
    </source>
</reference>
<evidence type="ECO:0000313" key="3">
    <source>
        <dbReference type="Proteomes" id="UP001249851"/>
    </source>
</evidence>
<protein>
    <submittedName>
        <fullName evidence="2">Uncharacterized protein</fullName>
    </submittedName>
</protein>
<sequence>MSKAALHFNYNLRRETKQDAQGQPRLSVTYPKYKEGEATVRKARVPASYEYVTEIYQTMITTPRQELKQLAEELKQQVPEPMHSMLEKESREDAIQKYKSRKLKETVICPPTCTEAELQTLMQSQRVQSTTSTRSTGTRSYKCRKCGQPKRGHVCPNNNSDET</sequence>
<feature type="compositionally biased region" description="Low complexity" evidence="1">
    <location>
        <begin position="123"/>
        <end position="140"/>
    </location>
</feature>
<dbReference type="AlphaFoldDB" id="A0AAD9VB61"/>
<keyword evidence="3" id="KW-1185">Reference proteome</keyword>
<name>A0AAD9VB61_ACRCE</name>
<feature type="region of interest" description="Disordered" evidence="1">
    <location>
        <begin position="123"/>
        <end position="163"/>
    </location>
</feature>
<accession>A0AAD9VB61</accession>
<evidence type="ECO:0000313" key="2">
    <source>
        <dbReference type="EMBL" id="KAK2567632.1"/>
    </source>
</evidence>
<gene>
    <name evidence="2" type="ORF">P5673_008484</name>
</gene>
<feature type="compositionally biased region" description="Basic residues" evidence="1">
    <location>
        <begin position="141"/>
        <end position="153"/>
    </location>
</feature>
<evidence type="ECO:0000256" key="1">
    <source>
        <dbReference type="SAM" id="MobiDB-lite"/>
    </source>
</evidence>